<dbReference type="AlphaFoldDB" id="A0A0F9T7G5"/>
<accession>A0A0F9T7G5</accession>
<reference evidence="2" key="1">
    <citation type="journal article" date="2015" name="Nature">
        <title>Complex archaea that bridge the gap between prokaryotes and eukaryotes.</title>
        <authorList>
            <person name="Spang A."/>
            <person name="Saw J.H."/>
            <person name="Jorgensen S.L."/>
            <person name="Zaremba-Niedzwiedzka K."/>
            <person name="Martijn J."/>
            <person name="Lind A.E."/>
            <person name="van Eijk R."/>
            <person name="Schleper C."/>
            <person name="Guy L."/>
            <person name="Ettema T.J."/>
        </authorList>
    </citation>
    <scope>NUCLEOTIDE SEQUENCE</scope>
</reference>
<comment type="caution">
    <text evidence="2">The sequence shown here is derived from an EMBL/GenBank/DDBJ whole genome shotgun (WGS) entry which is preliminary data.</text>
</comment>
<sequence>MYLYILKIIGICLSGFVFLWISVWLLIKLCDKFMSEGPDERLTNPYTKN</sequence>
<gene>
    <name evidence="2" type="ORF">LCGC14_0363520</name>
</gene>
<evidence type="ECO:0000256" key="1">
    <source>
        <dbReference type="SAM" id="Phobius"/>
    </source>
</evidence>
<dbReference type="EMBL" id="LAZR01000284">
    <property type="protein sequence ID" value="KKN77155.1"/>
    <property type="molecule type" value="Genomic_DNA"/>
</dbReference>
<keyword evidence="1" id="KW-1133">Transmembrane helix</keyword>
<feature type="transmembrane region" description="Helical" evidence="1">
    <location>
        <begin position="6"/>
        <end position="27"/>
    </location>
</feature>
<keyword evidence="1" id="KW-0812">Transmembrane</keyword>
<organism evidence="2">
    <name type="scientific">marine sediment metagenome</name>
    <dbReference type="NCBI Taxonomy" id="412755"/>
    <lineage>
        <taxon>unclassified sequences</taxon>
        <taxon>metagenomes</taxon>
        <taxon>ecological metagenomes</taxon>
    </lineage>
</organism>
<evidence type="ECO:0000313" key="2">
    <source>
        <dbReference type="EMBL" id="KKN77155.1"/>
    </source>
</evidence>
<protein>
    <submittedName>
        <fullName evidence="2">Uncharacterized protein</fullName>
    </submittedName>
</protein>
<proteinExistence type="predicted"/>
<keyword evidence="1" id="KW-0472">Membrane</keyword>
<name>A0A0F9T7G5_9ZZZZ</name>